<organism evidence="3 4">
    <name type="scientific">Mangrovihabitans endophyticus</name>
    <dbReference type="NCBI Taxonomy" id="1751298"/>
    <lineage>
        <taxon>Bacteria</taxon>
        <taxon>Bacillati</taxon>
        <taxon>Actinomycetota</taxon>
        <taxon>Actinomycetes</taxon>
        <taxon>Micromonosporales</taxon>
        <taxon>Micromonosporaceae</taxon>
        <taxon>Mangrovihabitans</taxon>
    </lineage>
</organism>
<evidence type="ECO:0000313" key="3">
    <source>
        <dbReference type="EMBL" id="GGK85593.1"/>
    </source>
</evidence>
<sequence>MPPMDEEPPREFVAFVAVHLRAAQREAARLTGGPQHAHEISGQALADVGLHWRRLAWWNRLSRRDGRPHYLDRRLAIRARHWRADQIYPVEVQVGPAANGGPARPHAPEPTRTPPPRPRSSVALRKTALLPPTMRAQRRCDAEAAIAWADAYRRHRHHVYARVTATVVLMLVAAGHLVAALPD</sequence>
<keyword evidence="2" id="KW-1133">Transmembrane helix</keyword>
<proteinExistence type="predicted"/>
<reference evidence="3" key="1">
    <citation type="journal article" date="2014" name="Int. J. Syst. Evol. Microbiol.">
        <title>Complete genome sequence of Corynebacterium casei LMG S-19264T (=DSM 44701T), isolated from a smear-ripened cheese.</title>
        <authorList>
            <consortium name="US DOE Joint Genome Institute (JGI-PGF)"/>
            <person name="Walter F."/>
            <person name="Albersmeier A."/>
            <person name="Kalinowski J."/>
            <person name="Ruckert C."/>
        </authorList>
    </citation>
    <scope>NUCLEOTIDE SEQUENCE</scope>
    <source>
        <strain evidence="3">CGMCC 4.7299</strain>
    </source>
</reference>
<evidence type="ECO:0000256" key="2">
    <source>
        <dbReference type="SAM" id="Phobius"/>
    </source>
</evidence>
<name>A0A8J3BZ86_9ACTN</name>
<evidence type="ECO:0000313" key="4">
    <source>
        <dbReference type="Proteomes" id="UP000656042"/>
    </source>
</evidence>
<keyword evidence="2" id="KW-0472">Membrane</keyword>
<protein>
    <submittedName>
        <fullName evidence="3">Uncharacterized protein</fullName>
    </submittedName>
</protein>
<feature type="region of interest" description="Disordered" evidence="1">
    <location>
        <begin position="94"/>
        <end position="120"/>
    </location>
</feature>
<dbReference type="Proteomes" id="UP000656042">
    <property type="component" value="Unassembled WGS sequence"/>
</dbReference>
<gene>
    <name evidence="3" type="ORF">GCM10012284_19840</name>
</gene>
<accession>A0A8J3BZ86</accession>
<keyword evidence="4" id="KW-1185">Reference proteome</keyword>
<reference evidence="3" key="2">
    <citation type="submission" date="2020-09" db="EMBL/GenBank/DDBJ databases">
        <authorList>
            <person name="Sun Q."/>
            <person name="Zhou Y."/>
        </authorList>
    </citation>
    <scope>NUCLEOTIDE SEQUENCE</scope>
    <source>
        <strain evidence="3">CGMCC 4.7299</strain>
    </source>
</reference>
<keyword evidence="2" id="KW-0812">Transmembrane</keyword>
<dbReference type="AlphaFoldDB" id="A0A8J3BZ86"/>
<comment type="caution">
    <text evidence="3">The sequence shown here is derived from an EMBL/GenBank/DDBJ whole genome shotgun (WGS) entry which is preliminary data.</text>
</comment>
<feature type="transmembrane region" description="Helical" evidence="2">
    <location>
        <begin position="159"/>
        <end position="181"/>
    </location>
</feature>
<evidence type="ECO:0000256" key="1">
    <source>
        <dbReference type="SAM" id="MobiDB-lite"/>
    </source>
</evidence>
<dbReference type="EMBL" id="BMMX01000005">
    <property type="protein sequence ID" value="GGK85593.1"/>
    <property type="molecule type" value="Genomic_DNA"/>
</dbReference>